<name>A0A5M6BUA0_9TREE</name>
<dbReference type="RefSeq" id="XP_031857507.1">
    <property type="nucleotide sequence ID" value="XM_032008186.1"/>
</dbReference>
<keyword evidence="2" id="KW-1185">Reference proteome</keyword>
<sequence length="686" mass="75766">MSANPLELPREGLIDPVPHPQPISKLIPILFSSFVALAVATWHWPVRWLISGTPILTFCLLLGASKGSRILSIVPLWTLLTTLNLAYAVAATSWLLYILFAIFVYPTTLLTCLFQFDTVGRMARRSLRKFIRQLQYVNDTIALFDIPALEIDVDVDGLMVVRGLTFSLSTLTVVAHGVEVGIKLADDLELAISTETVKVSLFRGVEISDCFANVKGGLHEMTFGELEDTDKDEDGDAVMVEDTPLLQAAAAGGDKTLRPRLIKMKSKITNGAQMKNASAQAGFKSIKTLSPEDRQAKEQYEEMLKWIDDTNTIQQCRKEAMKELDEDEEGLKGIRAAICSKMQTTPSVPHPPKSSIKVTTLQNLSSPRKRQFMHRLPMLLRLILNPISYLHPVTISSITAGGSGQWISYLLHHHLFKDYGQDNKQLRKLEKRILAWLADANFVFQLSDIKGVASVPFLSAFDINALLRFGDVIAYRAAAQPQSEDGTTTTAGESSPLEEVIRLGGADASFTIPSFLLPHHEHLLPPKPTGRDKEKLAEEVIDADGKPKEVQAERKLEQAEEDEANVKISAHVQLPACFSQELLNFIAALVKATKVVELEKEPGALDAKISGIKEFGHALSKGMKDSMKKTVVDGIVNDKWIAKMVGKVTRKLEEAQGDIGYSGDIPVKLEIYRLPEGHPELNKILA</sequence>
<proteinExistence type="predicted"/>
<dbReference type="OrthoDB" id="5372451at2759"/>
<dbReference type="KEGG" id="ksn:43592358"/>
<organism evidence="1 2">
    <name type="scientific">Kwoniella shandongensis</name>
    <dbReference type="NCBI Taxonomy" id="1734106"/>
    <lineage>
        <taxon>Eukaryota</taxon>
        <taxon>Fungi</taxon>
        <taxon>Dikarya</taxon>
        <taxon>Basidiomycota</taxon>
        <taxon>Agaricomycotina</taxon>
        <taxon>Tremellomycetes</taxon>
        <taxon>Tremellales</taxon>
        <taxon>Cryptococcaceae</taxon>
        <taxon>Kwoniella</taxon>
    </lineage>
</organism>
<dbReference type="GeneID" id="43592358"/>
<dbReference type="Proteomes" id="UP000322225">
    <property type="component" value="Chromosome 12"/>
</dbReference>
<protein>
    <submittedName>
        <fullName evidence="1">Uncharacterized protein</fullName>
    </submittedName>
</protein>
<evidence type="ECO:0000313" key="2">
    <source>
        <dbReference type="Proteomes" id="UP000322225"/>
    </source>
</evidence>
<reference evidence="1" key="2">
    <citation type="submission" date="2024-01" db="EMBL/GenBank/DDBJ databases">
        <title>Comparative genomics of Cryptococcus and Kwoniella reveals pathogenesis evolution and contrasting modes of karyotype evolution via chromosome fusion or intercentromeric recombination.</title>
        <authorList>
            <person name="Coelho M.A."/>
            <person name="David-Palma M."/>
            <person name="Shea T."/>
            <person name="Bowers K."/>
            <person name="McGinley-Smith S."/>
            <person name="Mohammad A.W."/>
            <person name="Gnirke A."/>
            <person name="Yurkov A.M."/>
            <person name="Nowrousian M."/>
            <person name="Sun S."/>
            <person name="Cuomo C.A."/>
            <person name="Heitman J."/>
        </authorList>
    </citation>
    <scope>NUCLEOTIDE SEQUENCE</scope>
    <source>
        <strain evidence="1">CBS 12478</strain>
    </source>
</reference>
<evidence type="ECO:0000313" key="1">
    <source>
        <dbReference type="EMBL" id="WWD21825.1"/>
    </source>
</evidence>
<reference evidence="1" key="1">
    <citation type="submission" date="2017-08" db="EMBL/GenBank/DDBJ databases">
        <authorList>
            <person name="Cuomo C."/>
            <person name="Billmyre B."/>
            <person name="Heitman J."/>
        </authorList>
    </citation>
    <scope>NUCLEOTIDE SEQUENCE</scope>
    <source>
        <strain evidence="1">CBS 12478</strain>
    </source>
</reference>
<accession>A0A5M6BUA0</accession>
<dbReference type="AlphaFoldDB" id="A0A5M6BUA0"/>
<gene>
    <name evidence="1" type="ORF">CI109_106313</name>
</gene>
<dbReference type="EMBL" id="CP144062">
    <property type="protein sequence ID" value="WWD21825.1"/>
    <property type="molecule type" value="Genomic_DNA"/>
</dbReference>